<dbReference type="RefSeq" id="WP_345254292.1">
    <property type="nucleotide sequence ID" value="NZ_BAABGY010000005.1"/>
</dbReference>
<dbReference type="EMBL" id="BAABGY010000005">
    <property type="protein sequence ID" value="GAA4324748.1"/>
    <property type="molecule type" value="Genomic_DNA"/>
</dbReference>
<sequence length="154" mass="17339">MNIPTPIFPPPPISRPGPDDFDEVLQVWEDSVRATHHFLVEADIQVFRTLVPQLLEVVDLYCTRDEAGRISGFLGIADGKIEMLFMRSDQRGKGIGKALTRFALDELKIRKVDVNEQNMQALGFYRHAGFVVVDRSATDGLGKPYPILHMEYPG</sequence>
<dbReference type="Proteomes" id="UP001501725">
    <property type="component" value="Unassembled WGS sequence"/>
</dbReference>
<dbReference type="InterPro" id="IPR016181">
    <property type="entry name" value="Acyl_CoA_acyltransferase"/>
</dbReference>
<dbReference type="CDD" id="cd04301">
    <property type="entry name" value="NAT_SF"/>
    <property type="match status" value="1"/>
</dbReference>
<dbReference type="Pfam" id="PF13673">
    <property type="entry name" value="Acetyltransf_10"/>
    <property type="match status" value="1"/>
</dbReference>
<keyword evidence="2" id="KW-0012">Acyltransferase</keyword>
<organism evidence="4 5">
    <name type="scientific">Flaviaesturariibacter amylovorans</name>
    <dbReference type="NCBI Taxonomy" id="1084520"/>
    <lineage>
        <taxon>Bacteria</taxon>
        <taxon>Pseudomonadati</taxon>
        <taxon>Bacteroidota</taxon>
        <taxon>Chitinophagia</taxon>
        <taxon>Chitinophagales</taxon>
        <taxon>Chitinophagaceae</taxon>
        <taxon>Flaviaestuariibacter</taxon>
    </lineage>
</organism>
<dbReference type="InterPro" id="IPR000182">
    <property type="entry name" value="GNAT_dom"/>
</dbReference>
<dbReference type="PROSITE" id="PS51186">
    <property type="entry name" value="GNAT"/>
    <property type="match status" value="1"/>
</dbReference>
<keyword evidence="1" id="KW-0808">Transferase</keyword>
<proteinExistence type="predicted"/>
<evidence type="ECO:0000313" key="5">
    <source>
        <dbReference type="Proteomes" id="UP001501725"/>
    </source>
</evidence>
<dbReference type="PANTHER" id="PTHR43800">
    <property type="entry name" value="PEPTIDYL-LYSINE N-ACETYLTRANSFERASE YJAB"/>
    <property type="match status" value="1"/>
</dbReference>
<evidence type="ECO:0000259" key="3">
    <source>
        <dbReference type="PROSITE" id="PS51186"/>
    </source>
</evidence>
<evidence type="ECO:0000256" key="1">
    <source>
        <dbReference type="ARBA" id="ARBA00022679"/>
    </source>
</evidence>
<protein>
    <recommendedName>
        <fullName evidence="3">N-acetyltransferase domain-containing protein</fullName>
    </recommendedName>
</protein>
<reference evidence="5" key="1">
    <citation type="journal article" date="2019" name="Int. J. Syst. Evol. Microbiol.">
        <title>The Global Catalogue of Microorganisms (GCM) 10K type strain sequencing project: providing services to taxonomists for standard genome sequencing and annotation.</title>
        <authorList>
            <consortium name="The Broad Institute Genomics Platform"/>
            <consortium name="The Broad Institute Genome Sequencing Center for Infectious Disease"/>
            <person name="Wu L."/>
            <person name="Ma J."/>
        </authorList>
    </citation>
    <scope>NUCLEOTIDE SEQUENCE [LARGE SCALE GENOMIC DNA]</scope>
    <source>
        <strain evidence="5">JCM 17919</strain>
    </source>
</reference>
<keyword evidence="5" id="KW-1185">Reference proteome</keyword>
<comment type="caution">
    <text evidence="4">The sequence shown here is derived from an EMBL/GenBank/DDBJ whole genome shotgun (WGS) entry which is preliminary data.</text>
</comment>
<feature type="domain" description="N-acetyltransferase" evidence="3">
    <location>
        <begin position="11"/>
        <end position="154"/>
    </location>
</feature>
<accession>A0ABP8GIQ6</accession>
<dbReference type="PANTHER" id="PTHR43800:SF1">
    <property type="entry name" value="PEPTIDYL-LYSINE N-ACETYLTRANSFERASE YJAB"/>
    <property type="match status" value="1"/>
</dbReference>
<name>A0ABP8GIQ6_9BACT</name>
<dbReference type="SUPFAM" id="SSF55729">
    <property type="entry name" value="Acyl-CoA N-acyltransferases (Nat)"/>
    <property type="match status" value="1"/>
</dbReference>
<gene>
    <name evidence="4" type="ORF">GCM10023184_12330</name>
</gene>
<evidence type="ECO:0000313" key="4">
    <source>
        <dbReference type="EMBL" id="GAA4324748.1"/>
    </source>
</evidence>
<dbReference type="Gene3D" id="3.40.630.30">
    <property type="match status" value="1"/>
</dbReference>
<evidence type="ECO:0000256" key="2">
    <source>
        <dbReference type="ARBA" id="ARBA00023315"/>
    </source>
</evidence>